<dbReference type="PANTHER" id="PTHR12112:SF39">
    <property type="entry name" value="EG:152A3.5 PROTEIN (FBGN0003116_PN PROTEIN)"/>
    <property type="match status" value="1"/>
</dbReference>
<dbReference type="PANTHER" id="PTHR12112">
    <property type="entry name" value="BNIP - RELATED"/>
    <property type="match status" value="1"/>
</dbReference>
<dbReference type="InterPro" id="IPR004097">
    <property type="entry name" value="DHHA2"/>
</dbReference>
<dbReference type="OrthoDB" id="374045at2759"/>
<gene>
    <name evidence="2" type="ORF">G6F64_007468</name>
</gene>
<protein>
    <recommendedName>
        <fullName evidence="1">DHHA2 domain-containing protein</fullName>
    </recommendedName>
</protein>
<feature type="domain" description="DHHA2" evidence="1">
    <location>
        <begin position="201"/>
        <end position="342"/>
    </location>
</feature>
<sequence>MSSLNEFLSQLHNSLSKKPRVIVSGNDSADLDSIISSLLFAYFSHQQDPDKIYIPVVKVPRNDLELRPELKYVFEQVGLDYHQLVCLEEIPKTGELVLIDHNHATEPFQDWPVVGVLDHHVDEGFYRTIALRRIEMVGSCVSLVLDHFPHVSLDTTVARLAAAPLLVDTVNLRWELGRTKELDVHTLDRLKPATGDLEGYFEAIEKVKSQVDRMSTTHILRRDYKQFQVGPYRIGTSAVTWHFQGWFEREKGSEPITSTALAFAKERDLDLEIIFTAFDHGQGNYKRQLAVFILNDDLLPLKKAIEESKEIQLAPITEGCYYEQGNIRMSRKQVWPWVKQWIEGII</sequence>
<evidence type="ECO:0000259" key="1">
    <source>
        <dbReference type="SMART" id="SM01131"/>
    </source>
</evidence>
<keyword evidence="3" id="KW-1185">Reference proteome</keyword>
<organism evidence="2 3">
    <name type="scientific">Rhizopus oryzae</name>
    <name type="common">Mucormycosis agent</name>
    <name type="synonym">Rhizopus arrhizus var. delemar</name>
    <dbReference type="NCBI Taxonomy" id="64495"/>
    <lineage>
        <taxon>Eukaryota</taxon>
        <taxon>Fungi</taxon>
        <taxon>Fungi incertae sedis</taxon>
        <taxon>Mucoromycota</taxon>
        <taxon>Mucoromycotina</taxon>
        <taxon>Mucoromycetes</taxon>
        <taxon>Mucorales</taxon>
        <taxon>Mucorineae</taxon>
        <taxon>Rhizopodaceae</taxon>
        <taxon>Rhizopus</taxon>
    </lineage>
</organism>
<dbReference type="GO" id="GO:0004309">
    <property type="term" value="F:exopolyphosphatase activity"/>
    <property type="evidence" value="ECO:0007669"/>
    <property type="project" value="TreeGrafter"/>
</dbReference>
<dbReference type="GO" id="GO:0005737">
    <property type="term" value="C:cytoplasm"/>
    <property type="evidence" value="ECO:0007669"/>
    <property type="project" value="InterPro"/>
</dbReference>
<comment type="caution">
    <text evidence="2">The sequence shown here is derived from an EMBL/GenBank/DDBJ whole genome shotgun (WGS) entry which is preliminary data.</text>
</comment>
<accession>A0A9P6X6V1</accession>
<dbReference type="Pfam" id="PF02833">
    <property type="entry name" value="DHHA2"/>
    <property type="match status" value="1"/>
</dbReference>
<dbReference type="SMART" id="SM01131">
    <property type="entry name" value="DHHA2"/>
    <property type="match status" value="1"/>
</dbReference>
<reference evidence="2" key="1">
    <citation type="journal article" date="2020" name="Microb. Genom.">
        <title>Genetic diversity of clinical and environmental Mucorales isolates obtained from an investigation of mucormycosis cases among solid organ transplant recipients.</title>
        <authorList>
            <person name="Nguyen M.H."/>
            <person name="Kaul D."/>
            <person name="Muto C."/>
            <person name="Cheng S.J."/>
            <person name="Richter R.A."/>
            <person name="Bruno V.M."/>
            <person name="Liu G."/>
            <person name="Beyhan S."/>
            <person name="Sundermann A.J."/>
            <person name="Mounaud S."/>
            <person name="Pasculle A.W."/>
            <person name="Nierman W.C."/>
            <person name="Driscoll E."/>
            <person name="Cumbie R."/>
            <person name="Clancy C.J."/>
            <person name="Dupont C.L."/>
        </authorList>
    </citation>
    <scope>NUCLEOTIDE SEQUENCE</scope>
    <source>
        <strain evidence="2">GL11</strain>
    </source>
</reference>
<proteinExistence type="predicted"/>
<evidence type="ECO:0000313" key="2">
    <source>
        <dbReference type="EMBL" id="KAG1306607.1"/>
    </source>
</evidence>
<dbReference type="Gene3D" id="3.90.1640.10">
    <property type="entry name" value="inorganic pyrophosphatase (n-terminal core)"/>
    <property type="match status" value="1"/>
</dbReference>
<dbReference type="InterPro" id="IPR038763">
    <property type="entry name" value="DHH_sf"/>
</dbReference>
<dbReference type="EMBL" id="JAANQT010001101">
    <property type="protein sequence ID" value="KAG1306607.1"/>
    <property type="molecule type" value="Genomic_DNA"/>
</dbReference>
<dbReference type="AlphaFoldDB" id="A0A9P6X6V1"/>
<name>A0A9P6X6V1_RHIOR</name>
<evidence type="ECO:0000313" key="3">
    <source>
        <dbReference type="Proteomes" id="UP000716291"/>
    </source>
</evidence>
<dbReference type="Gene3D" id="3.10.310.20">
    <property type="entry name" value="DHHA2 domain"/>
    <property type="match status" value="1"/>
</dbReference>
<dbReference type="InterPro" id="IPR038222">
    <property type="entry name" value="DHHA2_dom_sf"/>
</dbReference>
<dbReference type="Proteomes" id="UP000716291">
    <property type="component" value="Unassembled WGS sequence"/>
</dbReference>
<dbReference type="SUPFAM" id="SSF64182">
    <property type="entry name" value="DHH phosphoesterases"/>
    <property type="match status" value="1"/>
</dbReference>